<proteinExistence type="predicted"/>
<reference evidence="1 2" key="1">
    <citation type="submission" date="2016-10" db="EMBL/GenBank/DDBJ databases">
        <authorList>
            <person name="Varghese N."/>
            <person name="Submissions S."/>
        </authorList>
    </citation>
    <scope>NUCLEOTIDE SEQUENCE [LARGE SCALE GENOMIC DNA]</scope>
    <source>
        <strain evidence="1 2">DSM 11449</strain>
    </source>
</reference>
<accession>A0A1H2ZIM8</accession>
<keyword evidence="2" id="KW-1185">Reference proteome</keyword>
<dbReference type="AlphaFoldDB" id="A0A1H2ZIM8"/>
<organism evidence="1 2">
    <name type="scientific">Capnocytophaga granulosa</name>
    <dbReference type="NCBI Taxonomy" id="45242"/>
    <lineage>
        <taxon>Bacteria</taxon>
        <taxon>Pseudomonadati</taxon>
        <taxon>Bacteroidota</taxon>
        <taxon>Flavobacteriia</taxon>
        <taxon>Flavobacteriales</taxon>
        <taxon>Flavobacteriaceae</taxon>
        <taxon>Capnocytophaga</taxon>
    </lineage>
</organism>
<dbReference type="EMBL" id="FNND01000010">
    <property type="protein sequence ID" value="SDX16624.1"/>
    <property type="molecule type" value="Genomic_DNA"/>
</dbReference>
<evidence type="ECO:0000313" key="2">
    <source>
        <dbReference type="Proteomes" id="UP000182771"/>
    </source>
</evidence>
<gene>
    <name evidence="1" type="ORF">SAMN05444420_11040</name>
</gene>
<comment type="caution">
    <text evidence="1">The sequence shown here is derived from an EMBL/GenBank/DDBJ whole genome shotgun (WGS) entry which is preliminary data.</text>
</comment>
<dbReference type="Proteomes" id="UP000182771">
    <property type="component" value="Unassembled WGS sequence"/>
</dbReference>
<name>A0A1H2ZIM8_9FLAO</name>
<protein>
    <submittedName>
        <fullName evidence="1">Uncharacterized protein</fullName>
    </submittedName>
</protein>
<sequence>MELFIILGKGQQQGRGLHELNFYEAEEIFDFLIIEQFMASINLAEEQAHGLEAAQL</sequence>
<evidence type="ECO:0000313" key="1">
    <source>
        <dbReference type="EMBL" id="SDX16624.1"/>
    </source>
</evidence>
<dbReference type="GeneID" id="85018519"/>
<dbReference type="RefSeq" id="WP_016421208.1">
    <property type="nucleotide sequence ID" value="NZ_FNND01000010.1"/>
</dbReference>